<keyword evidence="2" id="KW-1185">Reference proteome</keyword>
<comment type="caution">
    <text evidence="1">The sequence shown here is derived from an EMBL/GenBank/DDBJ whole genome shotgun (WGS) entry which is preliminary data.</text>
</comment>
<reference evidence="1 2" key="1">
    <citation type="submission" date="2020-03" db="EMBL/GenBank/DDBJ databases">
        <title>Two novel Motilibacter sp.</title>
        <authorList>
            <person name="Liu S."/>
        </authorList>
    </citation>
    <scope>NUCLEOTIDE SEQUENCE [LARGE SCALE GENOMIC DNA]</scope>
    <source>
        <strain evidence="1 2">E257</strain>
    </source>
</reference>
<evidence type="ECO:0000313" key="1">
    <source>
        <dbReference type="EMBL" id="NHC13625.1"/>
    </source>
</evidence>
<evidence type="ECO:0000313" key="2">
    <source>
        <dbReference type="Proteomes" id="UP000800981"/>
    </source>
</evidence>
<accession>A0ABX0GVF7</accession>
<gene>
    <name evidence="1" type="ORF">G9H71_07500</name>
</gene>
<dbReference type="CDD" id="cd13569">
    <property type="entry name" value="PBP2_TAXI_TRAP_like_1"/>
    <property type="match status" value="1"/>
</dbReference>
<name>A0ABX0GVF7_9ACTN</name>
<proteinExistence type="predicted"/>
<dbReference type="Pfam" id="PF16868">
    <property type="entry name" value="NMT1_3"/>
    <property type="match status" value="1"/>
</dbReference>
<dbReference type="Gene3D" id="3.40.190.10">
    <property type="entry name" value="Periplasmic binding protein-like II"/>
    <property type="match status" value="2"/>
</dbReference>
<dbReference type="RefSeq" id="WP_166280279.1">
    <property type="nucleotide sequence ID" value="NZ_JAANNP010000002.1"/>
</dbReference>
<dbReference type="SUPFAM" id="SSF53850">
    <property type="entry name" value="Periplasmic binding protein-like II"/>
    <property type="match status" value="1"/>
</dbReference>
<sequence>MPNATVPQGDVRRVPALRRAAARAGHALRRHPGRTATLLLPVALLAVAVRLLAPPSAPDATGTVVLATGGNKGVYFEYGRAMAALAGSELDGVSARVQPTTGSVENIRGLAAGRFTVAFSASDVAADAVRGRPPFTEPLPLQALGRIYDDYVHLVVPATSPARDLRGLRGLRVSLGSPGSGTEVVADRVLAAAGMTRSDVRERHLSLSDSADALRAGELDGFFWSGGLPSAGVTELAAAVPIRLLPLGDAAERLRARFGASYRTARMPTGSYQGVEPVDTIAIANYLLTRRDAPAALVEALTRLLFDFRDELARSVPLAARLDRSAAIFTEPVPLHAGAERYYRRVKA</sequence>
<organism evidence="1 2">
    <name type="scientific">Motilibacter deserti</name>
    <dbReference type="NCBI Taxonomy" id="2714956"/>
    <lineage>
        <taxon>Bacteria</taxon>
        <taxon>Bacillati</taxon>
        <taxon>Actinomycetota</taxon>
        <taxon>Actinomycetes</taxon>
        <taxon>Motilibacterales</taxon>
        <taxon>Motilibacteraceae</taxon>
        <taxon>Motilibacter</taxon>
    </lineage>
</organism>
<dbReference type="EMBL" id="JAANNP010000002">
    <property type="protein sequence ID" value="NHC13625.1"/>
    <property type="molecule type" value="Genomic_DNA"/>
</dbReference>
<dbReference type="NCBIfam" id="TIGR02122">
    <property type="entry name" value="TRAP_TAXI"/>
    <property type="match status" value="1"/>
</dbReference>
<dbReference type="PANTHER" id="PTHR42941:SF1">
    <property type="entry name" value="SLL1037 PROTEIN"/>
    <property type="match status" value="1"/>
</dbReference>
<dbReference type="InterPro" id="IPR011852">
    <property type="entry name" value="TRAP_TAXI"/>
</dbReference>
<dbReference type="PANTHER" id="PTHR42941">
    <property type="entry name" value="SLL1037 PROTEIN"/>
    <property type="match status" value="1"/>
</dbReference>
<protein>
    <submittedName>
        <fullName evidence="1">TAXI family TRAP transporter solute-binding subunit</fullName>
    </submittedName>
</protein>
<dbReference type="Proteomes" id="UP000800981">
    <property type="component" value="Unassembled WGS sequence"/>
</dbReference>